<organism evidence="1">
    <name type="scientific">Brachypodium distachyon</name>
    <name type="common">Purple false brome</name>
    <name type="synonym">Trachynia distachya</name>
    <dbReference type="NCBI Taxonomy" id="15368"/>
    <lineage>
        <taxon>Eukaryota</taxon>
        <taxon>Viridiplantae</taxon>
        <taxon>Streptophyta</taxon>
        <taxon>Embryophyta</taxon>
        <taxon>Tracheophyta</taxon>
        <taxon>Spermatophyta</taxon>
        <taxon>Magnoliopsida</taxon>
        <taxon>Liliopsida</taxon>
        <taxon>Poales</taxon>
        <taxon>Poaceae</taxon>
        <taxon>BOP clade</taxon>
        <taxon>Pooideae</taxon>
        <taxon>Stipodae</taxon>
        <taxon>Brachypodieae</taxon>
        <taxon>Brachypodium</taxon>
    </lineage>
</organism>
<proteinExistence type="predicted"/>
<sequence>MRAEESSHDTSGRESQASCCMFEIPWFDFDSFNLVVAGFSLTVTVCRFRDFCSLHLRVTCTCNMKCRVRLVSGPSVQ</sequence>
<dbReference type="AlphaFoldDB" id="A0A2K2DEC6"/>
<evidence type="ECO:0000313" key="2">
    <source>
        <dbReference type="EnsemblPlants" id="PNT72589"/>
    </source>
</evidence>
<dbReference type="Gramene" id="PNT72589">
    <property type="protein sequence ID" value="PNT72589"/>
    <property type="gene ID" value="BRADI_2g46805v3"/>
</dbReference>
<evidence type="ECO:0000313" key="3">
    <source>
        <dbReference type="Proteomes" id="UP000008810"/>
    </source>
</evidence>
<keyword evidence="3" id="KW-1185">Reference proteome</keyword>
<reference evidence="2" key="3">
    <citation type="submission" date="2018-08" db="UniProtKB">
        <authorList>
            <consortium name="EnsemblPlants"/>
        </authorList>
    </citation>
    <scope>IDENTIFICATION</scope>
    <source>
        <strain evidence="2">cv. Bd21</strain>
    </source>
</reference>
<protein>
    <submittedName>
        <fullName evidence="1 2">Uncharacterized protein</fullName>
    </submittedName>
</protein>
<evidence type="ECO:0000313" key="1">
    <source>
        <dbReference type="EMBL" id="PNT72589.1"/>
    </source>
</evidence>
<accession>A0A2K2DEC6</accession>
<reference evidence="1" key="2">
    <citation type="submission" date="2017-06" db="EMBL/GenBank/DDBJ databases">
        <title>WGS assembly of Brachypodium distachyon.</title>
        <authorList>
            <consortium name="The International Brachypodium Initiative"/>
            <person name="Lucas S."/>
            <person name="Harmon-Smith M."/>
            <person name="Lail K."/>
            <person name="Tice H."/>
            <person name="Grimwood J."/>
            <person name="Bruce D."/>
            <person name="Barry K."/>
            <person name="Shu S."/>
            <person name="Lindquist E."/>
            <person name="Wang M."/>
            <person name="Pitluck S."/>
            <person name="Vogel J.P."/>
            <person name="Garvin D.F."/>
            <person name="Mockler T.C."/>
            <person name="Schmutz J."/>
            <person name="Rokhsar D."/>
            <person name="Bevan M.W."/>
        </authorList>
    </citation>
    <scope>NUCLEOTIDE SEQUENCE</scope>
    <source>
        <strain evidence="1">Bd21</strain>
    </source>
</reference>
<dbReference type="Proteomes" id="UP000008810">
    <property type="component" value="Chromosome 2"/>
</dbReference>
<reference evidence="1 2" key="1">
    <citation type="journal article" date="2010" name="Nature">
        <title>Genome sequencing and analysis of the model grass Brachypodium distachyon.</title>
        <authorList>
            <consortium name="International Brachypodium Initiative"/>
        </authorList>
    </citation>
    <scope>NUCLEOTIDE SEQUENCE [LARGE SCALE GENOMIC DNA]</scope>
    <source>
        <strain evidence="1 2">Bd21</strain>
    </source>
</reference>
<dbReference type="EMBL" id="CM000881">
    <property type="protein sequence ID" value="PNT72589.1"/>
    <property type="molecule type" value="Genomic_DNA"/>
</dbReference>
<gene>
    <name evidence="1" type="ORF">BRADI_2g46805v3</name>
</gene>
<dbReference type="InParanoid" id="A0A2K2DEC6"/>
<name>A0A2K2DEC6_BRADI</name>
<dbReference type="EnsemblPlants" id="PNT72589">
    <property type="protein sequence ID" value="PNT72589"/>
    <property type="gene ID" value="BRADI_2g46805v3"/>
</dbReference>